<organism evidence="2 3">
    <name type="scientific">Phaeoacremonium minimum (strain UCR-PA7)</name>
    <name type="common">Esca disease fungus</name>
    <name type="synonym">Togninia minima</name>
    <dbReference type="NCBI Taxonomy" id="1286976"/>
    <lineage>
        <taxon>Eukaryota</taxon>
        <taxon>Fungi</taxon>
        <taxon>Dikarya</taxon>
        <taxon>Ascomycota</taxon>
        <taxon>Pezizomycotina</taxon>
        <taxon>Sordariomycetes</taxon>
        <taxon>Sordariomycetidae</taxon>
        <taxon>Togniniales</taxon>
        <taxon>Togniniaceae</taxon>
        <taxon>Phaeoacremonium</taxon>
    </lineage>
</organism>
<dbReference type="EMBL" id="KB933173">
    <property type="protein sequence ID" value="EON99290.1"/>
    <property type="molecule type" value="Genomic_DNA"/>
</dbReference>
<accession>R8BIZ3</accession>
<feature type="compositionally biased region" description="Basic and acidic residues" evidence="1">
    <location>
        <begin position="60"/>
        <end position="69"/>
    </location>
</feature>
<gene>
    <name evidence="2" type="ORF">UCRPA7_5171</name>
</gene>
<evidence type="ECO:0000256" key="1">
    <source>
        <dbReference type="SAM" id="MobiDB-lite"/>
    </source>
</evidence>
<dbReference type="KEGG" id="tmn:UCRPA7_5171"/>
<feature type="compositionally biased region" description="Acidic residues" evidence="1">
    <location>
        <begin position="41"/>
        <end position="55"/>
    </location>
</feature>
<evidence type="ECO:0000313" key="3">
    <source>
        <dbReference type="Proteomes" id="UP000014074"/>
    </source>
</evidence>
<evidence type="ECO:0000313" key="2">
    <source>
        <dbReference type="EMBL" id="EON99290.1"/>
    </source>
</evidence>
<sequence>MTRLWRGTRAESVEDYAGVLISLEEAHLHSHSARSGRTEYEELPDDEHDDGDEASISDGEGGKAREHEGTGMLEMSACEYSIAGLRREVRRGGKGKWTEYEMKSKLINKAMQDIGMGRYNWQLFVLCGFGWFADK</sequence>
<feature type="region of interest" description="Disordered" evidence="1">
    <location>
        <begin position="28"/>
        <end position="70"/>
    </location>
</feature>
<dbReference type="AlphaFoldDB" id="R8BIZ3"/>
<dbReference type="Proteomes" id="UP000014074">
    <property type="component" value="Unassembled WGS sequence"/>
</dbReference>
<name>R8BIZ3_PHAM7</name>
<keyword evidence="3" id="KW-1185">Reference proteome</keyword>
<protein>
    <submittedName>
        <fullName evidence="2">Putative membrane transporter protein</fullName>
    </submittedName>
</protein>
<proteinExistence type="predicted"/>
<dbReference type="RefSeq" id="XP_007915909.1">
    <property type="nucleotide sequence ID" value="XM_007917718.1"/>
</dbReference>
<dbReference type="OrthoDB" id="4139357at2759"/>
<dbReference type="eggNOG" id="KOG0253">
    <property type="taxonomic scope" value="Eukaryota"/>
</dbReference>
<dbReference type="GeneID" id="19325697"/>
<reference evidence="3" key="1">
    <citation type="journal article" date="2013" name="Genome Announc.">
        <title>Draft genome sequence of the ascomycete Phaeoacremonium aleophilum strain UCR-PA7, a causal agent of the esca disease complex in grapevines.</title>
        <authorList>
            <person name="Blanco-Ulate B."/>
            <person name="Rolshausen P."/>
            <person name="Cantu D."/>
        </authorList>
    </citation>
    <scope>NUCLEOTIDE SEQUENCE [LARGE SCALE GENOMIC DNA]</scope>
    <source>
        <strain evidence="3">UCR-PA7</strain>
    </source>
</reference>
<dbReference type="HOGENOM" id="CLU_2014880_0_0_1"/>